<dbReference type="Proteomes" id="UP000552709">
    <property type="component" value="Unassembled WGS sequence"/>
</dbReference>
<evidence type="ECO:0000313" key="3">
    <source>
        <dbReference type="Proteomes" id="UP000552709"/>
    </source>
</evidence>
<gene>
    <name evidence="2" type="ORF">HNQ08_003502</name>
</gene>
<protein>
    <submittedName>
        <fullName evidence="2">Uncharacterized protein</fullName>
    </submittedName>
</protein>
<name>A0A7W8JWQ8_9DEIO</name>
<organism evidence="2 3">
    <name type="scientific">Deinococcus humi</name>
    <dbReference type="NCBI Taxonomy" id="662880"/>
    <lineage>
        <taxon>Bacteria</taxon>
        <taxon>Thermotogati</taxon>
        <taxon>Deinococcota</taxon>
        <taxon>Deinococci</taxon>
        <taxon>Deinococcales</taxon>
        <taxon>Deinococcaceae</taxon>
        <taxon>Deinococcus</taxon>
    </lineage>
</organism>
<keyword evidence="3" id="KW-1185">Reference proteome</keyword>
<sequence>MLALLLLAAVSVWDQREDQQEQTSHRGTIALLPPPSSNSTPGEGPKSARS</sequence>
<feature type="region of interest" description="Disordered" evidence="1">
    <location>
        <begin position="15"/>
        <end position="50"/>
    </location>
</feature>
<proteinExistence type="predicted"/>
<evidence type="ECO:0000313" key="2">
    <source>
        <dbReference type="EMBL" id="MBB5364390.1"/>
    </source>
</evidence>
<accession>A0A7W8JWQ8</accession>
<dbReference type="EMBL" id="JACHFL010000010">
    <property type="protein sequence ID" value="MBB5364390.1"/>
    <property type="molecule type" value="Genomic_DNA"/>
</dbReference>
<dbReference type="AlphaFoldDB" id="A0A7W8JWQ8"/>
<comment type="caution">
    <text evidence="2">The sequence shown here is derived from an EMBL/GenBank/DDBJ whole genome shotgun (WGS) entry which is preliminary data.</text>
</comment>
<reference evidence="2 3" key="1">
    <citation type="submission" date="2020-08" db="EMBL/GenBank/DDBJ databases">
        <title>Genomic Encyclopedia of Type Strains, Phase IV (KMG-IV): sequencing the most valuable type-strain genomes for metagenomic binning, comparative biology and taxonomic classification.</title>
        <authorList>
            <person name="Goeker M."/>
        </authorList>
    </citation>
    <scope>NUCLEOTIDE SEQUENCE [LARGE SCALE GENOMIC DNA]</scope>
    <source>
        <strain evidence="2 3">DSM 27939</strain>
    </source>
</reference>
<evidence type="ECO:0000256" key="1">
    <source>
        <dbReference type="SAM" id="MobiDB-lite"/>
    </source>
</evidence>